<evidence type="ECO:0000313" key="3">
    <source>
        <dbReference type="Proteomes" id="UP000318010"/>
    </source>
</evidence>
<dbReference type="SMART" id="SM00100">
    <property type="entry name" value="cNMP"/>
    <property type="match status" value="1"/>
</dbReference>
<sequence length="186" mass="22080">MQDLKKFLFSRVNMTEEDLTTVISYFRPKVLDKGDLLLKRGQIASLYYFLRSGGLRFYYDEDHELTAWIVQPGEFFTEISSLSPERTTRFNIEAVEHAELYCISKKDMEVLYKQLPAWQEFGRKMWEGMAIRMIDEIIRFQTMTVEERYLEFLKKPGFMQLVSVKQMASYLGITPNALSRIRKNLR</sequence>
<dbReference type="PANTHER" id="PTHR24567:SF26">
    <property type="entry name" value="REGULATORY PROTEIN YEIL"/>
    <property type="match status" value="1"/>
</dbReference>
<protein>
    <submittedName>
        <fullName evidence="2">Crp/Fnr family transcriptional regulator</fullName>
    </submittedName>
</protein>
<keyword evidence="3" id="KW-1185">Reference proteome</keyword>
<evidence type="ECO:0000259" key="1">
    <source>
        <dbReference type="PROSITE" id="PS50042"/>
    </source>
</evidence>
<dbReference type="Gene3D" id="2.60.120.10">
    <property type="entry name" value="Jelly Rolls"/>
    <property type="match status" value="1"/>
</dbReference>
<evidence type="ECO:0000313" key="2">
    <source>
        <dbReference type="EMBL" id="TWR26736.1"/>
    </source>
</evidence>
<reference evidence="2 3" key="1">
    <citation type="submission" date="2019-07" db="EMBL/GenBank/DDBJ databases">
        <authorList>
            <person name="Kim J."/>
        </authorList>
    </citation>
    <scope>NUCLEOTIDE SEQUENCE [LARGE SCALE GENOMIC DNA]</scope>
    <source>
        <strain evidence="2 3">MJ1a</strain>
    </source>
</reference>
<proteinExistence type="predicted"/>
<dbReference type="Proteomes" id="UP000318010">
    <property type="component" value="Unassembled WGS sequence"/>
</dbReference>
<dbReference type="PANTHER" id="PTHR24567">
    <property type="entry name" value="CRP FAMILY TRANSCRIPTIONAL REGULATORY PROTEIN"/>
    <property type="match status" value="1"/>
</dbReference>
<organism evidence="2 3">
    <name type="scientific">Mucilaginibacter achroorhodeus</name>
    <dbReference type="NCBI Taxonomy" id="2599294"/>
    <lineage>
        <taxon>Bacteria</taxon>
        <taxon>Pseudomonadati</taxon>
        <taxon>Bacteroidota</taxon>
        <taxon>Sphingobacteriia</taxon>
        <taxon>Sphingobacteriales</taxon>
        <taxon>Sphingobacteriaceae</taxon>
        <taxon>Mucilaginibacter</taxon>
    </lineage>
</organism>
<gene>
    <name evidence="2" type="ORF">FPZ42_06780</name>
</gene>
<dbReference type="InterPro" id="IPR014710">
    <property type="entry name" value="RmlC-like_jellyroll"/>
</dbReference>
<dbReference type="InterPro" id="IPR018490">
    <property type="entry name" value="cNMP-bd_dom_sf"/>
</dbReference>
<accession>A0A563U5V2</accession>
<dbReference type="Pfam" id="PF00027">
    <property type="entry name" value="cNMP_binding"/>
    <property type="match status" value="1"/>
</dbReference>
<dbReference type="OrthoDB" id="663011at2"/>
<dbReference type="EMBL" id="VOEI01000002">
    <property type="protein sequence ID" value="TWR26736.1"/>
    <property type="molecule type" value="Genomic_DNA"/>
</dbReference>
<dbReference type="GO" id="GO:0003700">
    <property type="term" value="F:DNA-binding transcription factor activity"/>
    <property type="evidence" value="ECO:0007669"/>
    <property type="project" value="TreeGrafter"/>
</dbReference>
<dbReference type="InterPro" id="IPR000595">
    <property type="entry name" value="cNMP-bd_dom"/>
</dbReference>
<name>A0A563U5V2_9SPHI</name>
<dbReference type="AlphaFoldDB" id="A0A563U5V2"/>
<dbReference type="CDD" id="cd00038">
    <property type="entry name" value="CAP_ED"/>
    <property type="match status" value="1"/>
</dbReference>
<dbReference type="GO" id="GO:0005829">
    <property type="term" value="C:cytosol"/>
    <property type="evidence" value="ECO:0007669"/>
    <property type="project" value="TreeGrafter"/>
</dbReference>
<dbReference type="InterPro" id="IPR050397">
    <property type="entry name" value="Env_Response_Regulators"/>
</dbReference>
<dbReference type="SUPFAM" id="SSF51206">
    <property type="entry name" value="cAMP-binding domain-like"/>
    <property type="match status" value="1"/>
</dbReference>
<dbReference type="PROSITE" id="PS50042">
    <property type="entry name" value="CNMP_BINDING_3"/>
    <property type="match status" value="1"/>
</dbReference>
<comment type="caution">
    <text evidence="2">The sequence shown here is derived from an EMBL/GenBank/DDBJ whole genome shotgun (WGS) entry which is preliminary data.</text>
</comment>
<feature type="domain" description="Cyclic nucleotide-binding" evidence="1">
    <location>
        <begin position="13"/>
        <end position="111"/>
    </location>
</feature>